<dbReference type="Proteomes" id="UP000186817">
    <property type="component" value="Unassembled WGS sequence"/>
</dbReference>
<evidence type="ECO:0008006" key="3">
    <source>
        <dbReference type="Google" id="ProtNLM"/>
    </source>
</evidence>
<proteinExistence type="predicted"/>
<evidence type="ECO:0000313" key="1">
    <source>
        <dbReference type="EMBL" id="OLP80565.1"/>
    </source>
</evidence>
<keyword evidence="2" id="KW-1185">Reference proteome</keyword>
<reference evidence="1 2" key="1">
    <citation type="submission" date="2016-02" db="EMBL/GenBank/DDBJ databases">
        <title>Genome analysis of coral dinoflagellate symbionts highlights evolutionary adaptations to a symbiotic lifestyle.</title>
        <authorList>
            <person name="Aranda M."/>
            <person name="Li Y."/>
            <person name="Liew Y.J."/>
            <person name="Baumgarten S."/>
            <person name="Simakov O."/>
            <person name="Wilson M."/>
            <person name="Piel J."/>
            <person name="Ashoor H."/>
            <person name="Bougouffa S."/>
            <person name="Bajic V.B."/>
            <person name="Ryu T."/>
            <person name="Ravasi T."/>
            <person name="Bayer T."/>
            <person name="Micklem G."/>
            <person name="Kim H."/>
            <person name="Bhak J."/>
            <person name="Lajeunesse T.C."/>
            <person name="Voolstra C.R."/>
        </authorList>
    </citation>
    <scope>NUCLEOTIDE SEQUENCE [LARGE SCALE GENOMIC DNA]</scope>
    <source>
        <strain evidence="1 2">CCMP2467</strain>
    </source>
</reference>
<name>A0A1Q9CCA9_SYMMI</name>
<comment type="caution">
    <text evidence="1">The sequence shown here is derived from an EMBL/GenBank/DDBJ whole genome shotgun (WGS) entry which is preliminary data.</text>
</comment>
<protein>
    <recommendedName>
        <fullName evidence="3">EF-hand domain-containing protein</fullName>
    </recommendedName>
</protein>
<organism evidence="1 2">
    <name type="scientific">Symbiodinium microadriaticum</name>
    <name type="common">Dinoflagellate</name>
    <name type="synonym">Zooxanthella microadriatica</name>
    <dbReference type="NCBI Taxonomy" id="2951"/>
    <lineage>
        <taxon>Eukaryota</taxon>
        <taxon>Sar</taxon>
        <taxon>Alveolata</taxon>
        <taxon>Dinophyceae</taxon>
        <taxon>Suessiales</taxon>
        <taxon>Symbiodiniaceae</taxon>
        <taxon>Symbiodinium</taxon>
    </lineage>
</organism>
<dbReference type="AlphaFoldDB" id="A0A1Q9CCA9"/>
<gene>
    <name evidence="1" type="ORF">AK812_SmicGene39007</name>
</gene>
<dbReference type="EMBL" id="LSRX01001368">
    <property type="protein sequence ID" value="OLP80565.1"/>
    <property type="molecule type" value="Genomic_DNA"/>
</dbReference>
<accession>A0A1Q9CCA9</accession>
<sequence>MCKDFIASHLSRLESTPGMLAKGKLSKFLQLLGMNAADIDEALDAAQVADAEGFIDYRAFLKWLLEPEPV</sequence>
<evidence type="ECO:0000313" key="2">
    <source>
        <dbReference type="Proteomes" id="UP000186817"/>
    </source>
</evidence>
<dbReference type="OrthoDB" id="436838at2759"/>